<dbReference type="Gene3D" id="3.30.360.10">
    <property type="entry name" value="Dihydrodipicolinate Reductase, domain 2"/>
    <property type="match status" value="1"/>
</dbReference>
<dbReference type="InterPro" id="IPR055170">
    <property type="entry name" value="GFO_IDH_MocA-like_dom"/>
</dbReference>
<dbReference type="OrthoDB" id="253515at2"/>
<dbReference type="PANTHER" id="PTHR43818:SF5">
    <property type="entry name" value="OXIDOREDUCTASE FAMILY PROTEIN"/>
    <property type="match status" value="1"/>
</dbReference>
<dbReference type="Pfam" id="PF22725">
    <property type="entry name" value="GFO_IDH_MocA_C3"/>
    <property type="match status" value="1"/>
</dbReference>
<protein>
    <submittedName>
        <fullName evidence="3">Putative oxidoreductase YcjS</fullName>
        <ecNumber evidence="3">1.-.-.-</ecNumber>
    </submittedName>
</protein>
<dbReference type="AlphaFoldDB" id="A0A1R7T5V4"/>
<evidence type="ECO:0000313" key="4">
    <source>
        <dbReference type="Proteomes" id="UP000188181"/>
    </source>
</evidence>
<keyword evidence="4" id="KW-1185">Reference proteome</keyword>
<dbReference type="GO" id="GO:0000166">
    <property type="term" value="F:nucleotide binding"/>
    <property type="evidence" value="ECO:0007669"/>
    <property type="project" value="InterPro"/>
</dbReference>
<dbReference type="InterPro" id="IPR000683">
    <property type="entry name" value="Gfo/Idh/MocA-like_OxRdtase_N"/>
</dbReference>
<evidence type="ECO:0000259" key="1">
    <source>
        <dbReference type="Pfam" id="PF01408"/>
    </source>
</evidence>
<dbReference type="Gene3D" id="3.40.50.720">
    <property type="entry name" value="NAD(P)-binding Rossmann-like Domain"/>
    <property type="match status" value="1"/>
</dbReference>
<dbReference type="SUPFAM" id="SSF55347">
    <property type="entry name" value="Glyceraldehyde-3-phosphate dehydrogenase-like, C-terminal domain"/>
    <property type="match status" value="1"/>
</dbReference>
<sequence length="428" mass="46477" precursor="true">MKNNKIVMTRRDIIKTASVSAAVLASGSSKLFAAGHEELKIALVGCGGRGNGALRDHIAAAKAVGTNVKIVALADFFLDKAKATAKEHGVSEDICYGGATGYKNVMSSGADLVLLVTPPNFRPLHLEAAVKAGMHVFMEKPVAVDPPGARRIIAAGEKAKAAGLSIVAGTQRRHQGDYLRTYDLVQKGVIGEIKGGEVFWCGGKLWHRDRKEDESDASYLVRNWVNFTEMSGDHIVEQHVHNIDVANWFIGRLPVAALGFGSRSRRVTGNQYDSFSVDFDYGEGVHIHSMCRQINGCYNRVAEHFVGTKGDTWASNAPKDIDPAIKPAEIKTHDNPYVQEHIDLLNAVKSGKPINEAYNVAASTMCGIMGRISAYTGQMVRMSDLMTNEQSPFYSMTLKLTAEDFETGNVFTPQEETAPLPGEAWKPA</sequence>
<dbReference type="Proteomes" id="UP000188181">
    <property type="component" value="Chromosome"/>
</dbReference>
<organism evidence="3 4">
    <name type="scientific">Limihaloglobus sulfuriphilus</name>
    <dbReference type="NCBI Taxonomy" id="1851148"/>
    <lineage>
        <taxon>Bacteria</taxon>
        <taxon>Pseudomonadati</taxon>
        <taxon>Planctomycetota</taxon>
        <taxon>Phycisphaerae</taxon>
        <taxon>Sedimentisphaerales</taxon>
        <taxon>Sedimentisphaeraceae</taxon>
        <taxon>Limihaloglobus</taxon>
    </lineage>
</organism>
<feature type="domain" description="GFO/IDH/MocA-like oxidoreductase" evidence="2">
    <location>
        <begin position="180"/>
        <end position="310"/>
    </location>
</feature>
<gene>
    <name evidence="3" type="primary">ycjS_5</name>
    <name evidence="3" type="ORF">SMSP2_02215</name>
</gene>
<evidence type="ECO:0000259" key="2">
    <source>
        <dbReference type="Pfam" id="PF22725"/>
    </source>
</evidence>
<reference evidence="4" key="1">
    <citation type="submission" date="2017-02" db="EMBL/GenBank/DDBJ databases">
        <title>Comparative genomics and description of representatives of a novel lineage of planctomycetes thriving in anoxic sediments.</title>
        <authorList>
            <person name="Spring S."/>
            <person name="Bunk B."/>
            <person name="Sproer C."/>
        </authorList>
    </citation>
    <scope>NUCLEOTIDE SEQUENCE [LARGE SCALE GENOMIC DNA]</scope>
    <source>
        <strain evidence="4">SM-Chi-D1</strain>
    </source>
</reference>
<name>A0A1R7T5V4_9BACT</name>
<dbReference type="KEGG" id="pbas:SMSP2_02215"/>
<dbReference type="EC" id="1.-.-.-" evidence="3"/>
<keyword evidence="3" id="KW-0560">Oxidoreductase</keyword>
<feature type="domain" description="Gfo/Idh/MocA-like oxidoreductase N-terminal" evidence="1">
    <location>
        <begin position="39"/>
        <end position="160"/>
    </location>
</feature>
<dbReference type="Pfam" id="PF01408">
    <property type="entry name" value="GFO_IDH_MocA"/>
    <property type="match status" value="1"/>
</dbReference>
<evidence type="ECO:0000313" key="3">
    <source>
        <dbReference type="EMBL" id="AQQ71836.1"/>
    </source>
</evidence>
<dbReference type="InterPro" id="IPR036291">
    <property type="entry name" value="NAD(P)-bd_dom_sf"/>
</dbReference>
<dbReference type="STRING" id="1851148.SMSP2_02215"/>
<dbReference type="RefSeq" id="WP_146683993.1">
    <property type="nucleotide sequence ID" value="NZ_CP019646.1"/>
</dbReference>
<dbReference type="PROSITE" id="PS51318">
    <property type="entry name" value="TAT"/>
    <property type="match status" value="1"/>
</dbReference>
<dbReference type="EMBL" id="CP019646">
    <property type="protein sequence ID" value="AQQ71836.1"/>
    <property type="molecule type" value="Genomic_DNA"/>
</dbReference>
<dbReference type="InterPro" id="IPR006311">
    <property type="entry name" value="TAT_signal"/>
</dbReference>
<dbReference type="PANTHER" id="PTHR43818">
    <property type="entry name" value="BCDNA.GH03377"/>
    <property type="match status" value="1"/>
</dbReference>
<dbReference type="InterPro" id="IPR050463">
    <property type="entry name" value="Gfo/Idh/MocA_oxidrdct_glycsds"/>
</dbReference>
<proteinExistence type="predicted"/>
<dbReference type="SUPFAM" id="SSF51735">
    <property type="entry name" value="NAD(P)-binding Rossmann-fold domains"/>
    <property type="match status" value="1"/>
</dbReference>
<accession>A0A1R7T5V4</accession>
<dbReference type="GO" id="GO:0016491">
    <property type="term" value="F:oxidoreductase activity"/>
    <property type="evidence" value="ECO:0007669"/>
    <property type="project" value="UniProtKB-KW"/>
</dbReference>